<dbReference type="VEuPathDB" id="FungiDB:I7I51_08976"/>
<dbReference type="EMBL" id="CP069109">
    <property type="protein sequence ID" value="QSS59541.1"/>
    <property type="molecule type" value="Genomic_DNA"/>
</dbReference>
<evidence type="ECO:0000256" key="1">
    <source>
        <dbReference type="ARBA" id="ARBA00007130"/>
    </source>
</evidence>
<dbReference type="GO" id="GO:1990316">
    <property type="term" value="C:Atg1/ULK1 kinase complex"/>
    <property type="evidence" value="ECO:0007669"/>
    <property type="project" value="TreeGrafter"/>
</dbReference>
<dbReference type="PANTHER" id="PTHR13292">
    <property type="entry name" value="AUTOPHAGY-RELATED PROTEIN 101"/>
    <property type="match status" value="1"/>
</dbReference>
<comment type="similarity">
    <text evidence="1">Belongs to the ATG101 family.</text>
</comment>
<sequence length="248" mass="26367">MLSQKISSHKPPEYILEVFADPTSVKDIVKGILHTIFFHRYFPCIRPTSLDVLNLTLPAISDVELETLIDARVNALVRHHLSSSANSPNGGVRGRIAVQFFEKRRRKVAGGFGAGLVGGGRWFVGGLAGRGVGGVGGGGGGGGGGAGTGEVGAGGVGGAATVMNEEEVCWEVWTVDVTIATPRTESDRTKVRNAMEKMLQNAAFKIVSVVNKDKDHIPPITTSDANPFPYQIVLNPKLDNWGNKFGLY</sequence>
<evidence type="ECO:0000313" key="4">
    <source>
        <dbReference type="EMBL" id="QSS59541.1"/>
    </source>
</evidence>
<dbReference type="GO" id="GO:0000045">
    <property type="term" value="P:autophagosome assembly"/>
    <property type="evidence" value="ECO:0007669"/>
    <property type="project" value="TreeGrafter"/>
</dbReference>
<organism evidence="4 5">
    <name type="scientific">Ajellomyces capsulatus</name>
    <name type="common">Darling's disease fungus</name>
    <name type="synonym">Histoplasma capsulatum</name>
    <dbReference type="NCBI Taxonomy" id="5037"/>
    <lineage>
        <taxon>Eukaryota</taxon>
        <taxon>Fungi</taxon>
        <taxon>Dikarya</taxon>
        <taxon>Ascomycota</taxon>
        <taxon>Pezizomycotina</taxon>
        <taxon>Eurotiomycetes</taxon>
        <taxon>Eurotiomycetidae</taxon>
        <taxon>Onygenales</taxon>
        <taxon>Ajellomycetaceae</taxon>
        <taxon>Histoplasma</taxon>
    </lineage>
</organism>
<evidence type="ECO:0000256" key="3">
    <source>
        <dbReference type="ARBA" id="ARBA00023006"/>
    </source>
</evidence>
<dbReference type="GO" id="GO:0000407">
    <property type="term" value="C:phagophore assembly site"/>
    <property type="evidence" value="ECO:0007669"/>
    <property type="project" value="TreeGrafter"/>
</dbReference>
<gene>
    <name evidence="4" type="ORF">I7I51_08976</name>
</gene>
<dbReference type="OrthoDB" id="10259639at2759"/>
<evidence type="ECO:0000256" key="2">
    <source>
        <dbReference type="ARBA" id="ARBA00018874"/>
    </source>
</evidence>
<reference evidence="4" key="1">
    <citation type="submission" date="2021-01" db="EMBL/GenBank/DDBJ databases">
        <title>Chromosome-level genome assembly of a human fungal pathogen reveals clustering of transcriptionally co-regulated genes.</title>
        <authorList>
            <person name="Voorhies M."/>
            <person name="Cohen S."/>
            <person name="Shea T.P."/>
            <person name="Petrus S."/>
            <person name="Munoz J.F."/>
            <person name="Poplawski S."/>
            <person name="Goldman W.E."/>
            <person name="Michael T."/>
            <person name="Cuomo C.A."/>
            <person name="Sil A."/>
            <person name="Beyhan S."/>
        </authorList>
    </citation>
    <scope>NUCLEOTIDE SEQUENCE</scope>
    <source>
        <strain evidence="4">WU24</strain>
    </source>
</reference>
<dbReference type="Proteomes" id="UP000663671">
    <property type="component" value="Chromosome 2"/>
</dbReference>
<dbReference type="Pfam" id="PF07855">
    <property type="entry name" value="ATG101"/>
    <property type="match status" value="2"/>
</dbReference>
<dbReference type="AlphaFoldDB" id="A0A8A1M0N4"/>
<accession>A0A8A1M0N4</accession>
<name>A0A8A1M0N4_AJECA</name>
<dbReference type="PANTHER" id="PTHR13292:SF0">
    <property type="entry name" value="AUTOPHAGY-RELATED PROTEIN 101"/>
    <property type="match status" value="1"/>
</dbReference>
<dbReference type="GO" id="GO:0019901">
    <property type="term" value="F:protein kinase binding"/>
    <property type="evidence" value="ECO:0007669"/>
    <property type="project" value="TreeGrafter"/>
</dbReference>
<evidence type="ECO:0000313" key="5">
    <source>
        <dbReference type="Proteomes" id="UP000663671"/>
    </source>
</evidence>
<protein>
    <recommendedName>
        <fullName evidence="2">Autophagy-related protein 101</fullName>
    </recommendedName>
</protein>
<proteinExistence type="inferred from homology"/>
<dbReference type="InterPro" id="IPR012445">
    <property type="entry name" value="ATG101"/>
</dbReference>
<keyword evidence="3" id="KW-0072">Autophagy</keyword>